<dbReference type="SUPFAM" id="SSF53756">
    <property type="entry name" value="UDP-Glycosyltransferase/glycogen phosphorylase"/>
    <property type="match status" value="1"/>
</dbReference>
<dbReference type="CDD" id="cd03820">
    <property type="entry name" value="GT4_AmsD-like"/>
    <property type="match status" value="1"/>
</dbReference>
<dbReference type="InterPro" id="IPR028098">
    <property type="entry name" value="Glyco_trans_4-like_N"/>
</dbReference>
<feature type="domain" description="Glycosyl transferase family 1" evidence="1">
    <location>
        <begin position="173"/>
        <end position="329"/>
    </location>
</feature>
<dbReference type="Pfam" id="PF00534">
    <property type="entry name" value="Glycos_transf_1"/>
    <property type="match status" value="1"/>
</dbReference>
<dbReference type="AlphaFoldDB" id="A0A139KYG4"/>
<proteinExistence type="predicted"/>
<dbReference type="EMBL" id="LTDF01000152">
    <property type="protein sequence ID" value="KXT44166.1"/>
    <property type="molecule type" value="Genomic_DNA"/>
</dbReference>
<evidence type="ECO:0000313" key="4">
    <source>
        <dbReference type="Proteomes" id="UP000070319"/>
    </source>
</evidence>
<accession>A0A139KYG4</accession>
<dbReference type="GO" id="GO:0016757">
    <property type="term" value="F:glycosyltransferase activity"/>
    <property type="evidence" value="ECO:0007669"/>
    <property type="project" value="InterPro"/>
</dbReference>
<gene>
    <name evidence="3" type="ORF">HMPREF2531_04016</name>
</gene>
<dbReference type="RefSeq" id="WP_061437573.1">
    <property type="nucleotide sequence ID" value="NZ_KQ968734.1"/>
</dbReference>
<evidence type="ECO:0000259" key="2">
    <source>
        <dbReference type="Pfam" id="PF13439"/>
    </source>
</evidence>
<dbReference type="InterPro" id="IPR001296">
    <property type="entry name" value="Glyco_trans_1"/>
</dbReference>
<feature type="domain" description="Glycosyltransferase subfamily 4-like N-terminal" evidence="2">
    <location>
        <begin position="16"/>
        <end position="148"/>
    </location>
</feature>
<evidence type="ECO:0000259" key="1">
    <source>
        <dbReference type="Pfam" id="PF00534"/>
    </source>
</evidence>
<name>A0A139KYG4_9BACE</name>
<keyword evidence="3" id="KW-0808">Transferase</keyword>
<sequence length="349" mass="39174">MNGKKILFICHCLYGGGAEQVLVSLANYISNRGHNVEIVARMYNGEYPIDSSIDVKYMNSKHHISFIWKTRKEIKKNNPDVVIAFEYFYNLCAILACIGLGKKLIVSERNNPAIVGAGAFKDVIRNFLYRFCDFLVCQTPDAMSYFPQYIRGHSLVIANPLRFNLPSKEVCSRRKEIVTFCRLRKQKNIPLMIDAFSLLCSDIQGYKMAIYGDGEEKDFIFNYIKEKGMEDKITLYPASLDVHIKVIDAALYINSSDYEGLSNSMLEAMAIGLPVICTDCPCGGARMIIDDGINGLLVPVGDCKALAKAMKALISDKQLAEKLSNEARKVRTELSMDVIGNKWLVLINT</sequence>
<dbReference type="PATRIC" id="fig|329854.7.peg.4083"/>
<dbReference type="Gene3D" id="3.40.50.2000">
    <property type="entry name" value="Glycogen Phosphorylase B"/>
    <property type="match status" value="2"/>
</dbReference>
<protein>
    <submittedName>
        <fullName evidence="3">Glycosyltransferase, group 1 family protein</fullName>
    </submittedName>
</protein>
<evidence type="ECO:0000313" key="3">
    <source>
        <dbReference type="EMBL" id="KXT44166.1"/>
    </source>
</evidence>
<dbReference type="Proteomes" id="UP000070319">
    <property type="component" value="Unassembled WGS sequence"/>
</dbReference>
<organism evidence="3">
    <name type="scientific">Bacteroides intestinalis</name>
    <dbReference type="NCBI Taxonomy" id="329854"/>
    <lineage>
        <taxon>Bacteria</taxon>
        <taxon>Pseudomonadati</taxon>
        <taxon>Bacteroidota</taxon>
        <taxon>Bacteroidia</taxon>
        <taxon>Bacteroidales</taxon>
        <taxon>Bacteroidaceae</taxon>
        <taxon>Bacteroides</taxon>
    </lineage>
</organism>
<dbReference type="Pfam" id="PF13439">
    <property type="entry name" value="Glyco_transf_4"/>
    <property type="match status" value="1"/>
</dbReference>
<comment type="caution">
    <text evidence="3">The sequence shown here is derived from an EMBL/GenBank/DDBJ whole genome shotgun (WGS) entry which is preliminary data.</text>
</comment>
<dbReference type="PANTHER" id="PTHR12526:SF630">
    <property type="entry name" value="GLYCOSYLTRANSFERASE"/>
    <property type="match status" value="1"/>
</dbReference>
<dbReference type="PANTHER" id="PTHR12526">
    <property type="entry name" value="GLYCOSYLTRANSFERASE"/>
    <property type="match status" value="1"/>
</dbReference>
<reference evidence="3 4" key="1">
    <citation type="submission" date="2016-02" db="EMBL/GenBank/DDBJ databases">
        <authorList>
            <person name="Wen L."/>
            <person name="He K."/>
            <person name="Yang H."/>
        </authorList>
    </citation>
    <scope>NUCLEOTIDE SEQUENCE [LARGE SCALE GENOMIC DNA]</scope>
    <source>
        <strain evidence="3 4">KLE1704</strain>
    </source>
</reference>